<dbReference type="GO" id="GO:0009318">
    <property type="term" value="C:exodeoxyribonuclease VII complex"/>
    <property type="evidence" value="ECO:0007669"/>
    <property type="project" value="UniProtKB-UniRule"/>
</dbReference>
<dbReference type="RefSeq" id="WP_077350796.1">
    <property type="nucleotide sequence ID" value="NZ_CP019607.1"/>
</dbReference>
<reference evidence="7 8" key="1">
    <citation type="journal article" date="2008" name="Int. J. Syst. Evol. Microbiol.">
        <title>Tessaracoccus flavescens sp. nov., isolated from marine sediment.</title>
        <authorList>
            <person name="Lee D.W."/>
            <person name="Lee S.D."/>
        </authorList>
    </citation>
    <scope>NUCLEOTIDE SEQUENCE [LARGE SCALE GENOMIC DNA]</scope>
    <source>
        <strain evidence="7 8">SST-39T</strain>
    </source>
</reference>
<proteinExistence type="inferred from homology"/>
<comment type="catalytic activity">
    <reaction evidence="6">
        <text>Exonucleolytic cleavage in either 5'- to 3'- or 3'- to 5'-direction to yield nucleoside 5'-phosphates.</text>
        <dbReference type="EC" id="3.1.11.6"/>
    </reaction>
</comment>
<dbReference type="Proteomes" id="UP000188235">
    <property type="component" value="Chromosome"/>
</dbReference>
<evidence type="ECO:0000313" key="7">
    <source>
        <dbReference type="EMBL" id="AQP51466.1"/>
    </source>
</evidence>
<sequence>MAEQRAAKEPTYEEAREELMQVVTKLESGGVSLADSMALWQRGEELAALCQRFLDGALEQVAKSRVVEDDPER</sequence>
<evidence type="ECO:0000256" key="2">
    <source>
        <dbReference type="ARBA" id="ARBA00022490"/>
    </source>
</evidence>
<dbReference type="GO" id="GO:0005829">
    <property type="term" value="C:cytosol"/>
    <property type="evidence" value="ECO:0007669"/>
    <property type="project" value="TreeGrafter"/>
</dbReference>
<dbReference type="InterPro" id="IPR037004">
    <property type="entry name" value="Exonuc_VII_ssu_sf"/>
</dbReference>
<keyword evidence="3 6" id="KW-0540">Nuclease</keyword>
<evidence type="ECO:0000256" key="4">
    <source>
        <dbReference type="ARBA" id="ARBA00022801"/>
    </source>
</evidence>
<dbReference type="Pfam" id="PF02609">
    <property type="entry name" value="Exonuc_VII_S"/>
    <property type="match status" value="1"/>
</dbReference>
<keyword evidence="2 6" id="KW-0963">Cytoplasm</keyword>
<dbReference type="PANTHER" id="PTHR34137">
    <property type="entry name" value="EXODEOXYRIBONUCLEASE 7 SMALL SUBUNIT"/>
    <property type="match status" value="1"/>
</dbReference>
<dbReference type="NCBIfam" id="NF002139">
    <property type="entry name" value="PRK00977.1-3"/>
    <property type="match status" value="1"/>
</dbReference>
<dbReference type="STRING" id="399497.BW733_12235"/>
<evidence type="ECO:0000256" key="3">
    <source>
        <dbReference type="ARBA" id="ARBA00022722"/>
    </source>
</evidence>
<dbReference type="PANTHER" id="PTHR34137:SF1">
    <property type="entry name" value="EXODEOXYRIBONUCLEASE 7 SMALL SUBUNIT"/>
    <property type="match status" value="1"/>
</dbReference>
<accession>A0A1Q2CZA0</accession>
<keyword evidence="8" id="KW-1185">Reference proteome</keyword>
<dbReference type="OrthoDB" id="5244334at2"/>
<comment type="subcellular location">
    <subcellularLocation>
        <location evidence="6">Cytoplasm</location>
    </subcellularLocation>
</comment>
<dbReference type="SUPFAM" id="SSF116842">
    <property type="entry name" value="XseB-like"/>
    <property type="match status" value="1"/>
</dbReference>
<dbReference type="EMBL" id="CP019607">
    <property type="protein sequence ID" value="AQP51466.1"/>
    <property type="molecule type" value="Genomic_DNA"/>
</dbReference>
<dbReference type="KEGG" id="tfa:BW733_12235"/>
<comment type="similarity">
    <text evidence="1 6">Belongs to the XseB family.</text>
</comment>
<keyword evidence="5 6" id="KW-0269">Exonuclease</keyword>
<evidence type="ECO:0000256" key="6">
    <source>
        <dbReference type="HAMAP-Rule" id="MF_00337"/>
    </source>
</evidence>
<dbReference type="InterPro" id="IPR003761">
    <property type="entry name" value="Exonuc_VII_S"/>
</dbReference>
<protein>
    <recommendedName>
        <fullName evidence="6">Exodeoxyribonuclease 7 small subunit</fullName>
        <ecNumber evidence="6">3.1.11.6</ecNumber>
    </recommendedName>
    <alternativeName>
        <fullName evidence="6">Exodeoxyribonuclease VII small subunit</fullName>
        <shortName evidence="6">Exonuclease VII small subunit</shortName>
    </alternativeName>
</protein>
<dbReference type="NCBIfam" id="TIGR01280">
    <property type="entry name" value="xseB"/>
    <property type="match status" value="1"/>
</dbReference>
<dbReference type="EC" id="3.1.11.6" evidence="6"/>
<dbReference type="GO" id="GO:0008855">
    <property type="term" value="F:exodeoxyribonuclease VII activity"/>
    <property type="evidence" value="ECO:0007669"/>
    <property type="project" value="UniProtKB-UniRule"/>
</dbReference>
<name>A0A1Q2CZA0_9ACTN</name>
<dbReference type="HAMAP" id="MF_00337">
    <property type="entry name" value="Exonuc_7_S"/>
    <property type="match status" value="1"/>
</dbReference>
<keyword evidence="4 6" id="KW-0378">Hydrolase</keyword>
<evidence type="ECO:0000256" key="1">
    <source>
        <dbReference type="ARBA" id="ARBA00009998"/>
    </source>
</evidence>
<dbReference type="Gene3D" id="1.10.287.1040">
    <property type="entry name" value="Exonuclease VII, small subunit"/>
    <property type="match status" value="1"/>
</dbReference>
<evidence type="ECO:0000313" key="8">
    <source>
        <dbReference type="Proteomes" id="UP000188235"/>
    </source>
</evidence>
<gene>
    <name evidence="6" type="primary">xseB</name>
    <name evidence="7" type="ORF">BW733_12235</name>
</gene>
<evidence type="ECO:0000256" key="5">
    <source>
        <dbReference type="ARBA" id="ARBA00022839"/>
    </source>
</evidence>
<comment type="function">
    <text evidence="6">Bidirectionally degrades single-stranded DNA into large acid-insoluble oligonucleotides, which are then degraded further into small acid-soluble oligonucleotides.</text>
</comment>
<dbReference type="GO" id="GO:0006308">
    <property type="term" value="P:DNA catabolic process"/>
    <property type="evidence" value="ECO:0007669"/>
    <property type="project" value="UniProtKB-UniRule"/>
</dbReference>
<dbReference type="AlphaFoldDB" id="A0A1Q2CZA0"/>
<comment type="subunit">
    <text evidence="6">Heterooligomer composed of large and small subunits.</text>
</comment>
<organism evidence="7 8">
    <name type="scientific">Tessaracoccus flavescens</name>
    <dbReference type="NCBI Taxonomy" id="399497"/>
    <lineage>
        <taxon>Bacteria</taxon>
        <taxon>Bacillati</taxon>
        <taxon>Actinomycetota</taxon>
        <taxon>Actinomycetes</taxon>
        <taxon>Propionibacteriales</taxon>
        <taxon>Propionibacteriaceae</taxon>
        <taxon>Tessaracoccus</taxon>
    </lineage>
</organism>